<organism evidence="1">
    <name type="scientific">marine metagenome</name>
    <dbReference type="NCBI Taxonomy" id="408172"/>
    <lineage>
        <taxon>unclassified sequences</taxon>
        <taxon>metagenomes</taxon>
        <taxon>ecological metagenomes</taxon>
    </lineage>
</organism>
<proteinExistence type="predicted"/>
<dbReference type="InterPro" id="IPR013078">
    <property type="entry name" value="His_Pase_superF_clade-1"/>
</dbReference>
<accession>A0A382G9Q5</accession>
<gene>
    <name evidence="1" type="ORF">METZ01_LOCUS224483</name>
</gene>
<sequence>RHAKSDWADRSLEDFDRPLNARGQGDVPILAEFLAGSAPPNLVVASAARRAQETATGLLETLDDKPELILDGNLYLSTPNTLATVLGAGAGDAQTVVVIAHNPGVEEWASQLSGATIHMPPGAIACLDSDAETWSEAGHARSLLRWLITPKLLKKGLEKR</sequence>
<dbReference type="AlphaFoldDB" id="A0A382G9Q5"/>
<reference evidence="1" key="1">
    <citation type="submission" date="2018-05" db="EMBL/GenBank/DDBJ databases">
        <authorList>
            <person name="Lanie J.A."/>
            <person name="Ng W.-L."/>
            <person name="Kazmierczak K.M."/>
            <person name="Andrzejewski T.M."/>
            <person name="Davidsen T.M."/>
            <person name="Wayne K.J."/>
            <person name="Tettelin H."/>
            <person name="Glass J.I."/>
            <person name="Rusch D."/>
            <person name="Podicherti R."/>
            <person name="Tsui H.-C.T."/>
            <person name="Winkler M.E."/>
        </authorList>
    </citation>
    <scope>NUCLEOTIDE SEQUENCE</scope>
</reference>
<dbReference type="EMBL" id="UINC01054206">
    <property type="protein sequence ID" value="SVB71629.1"/>
    <property type="molecule type" value="Genomic_DNA"/>
</dbReference>
<dbReference type="InterPro" id="IPR029033">
    <property type="entry name" value="His_PPase_superfam"/>
</dbReference>
<feature type="non-terminal residue" evidence="1">
    <location>
        <position position="1"/>
    </location>
</feature>
<evidence type="ECO:0000313" key="1">
    <source>
        <dbReference type="EMBL" id="SVB71629.1"/>
    </source>
</evidence>
<dbReference type="PANTHER" id="PTHR47623:SF1">
    <property type="entry name" value="OS09G0287300 PROTEIN"/>
    <property type="match status" value="1"/>
</dbReference>
<protein>
    <recommendedName>
        <fullName evidence="2">Phosphohistidine phosphatase SixA</fullName>
    </recommendedName>
</protein>
<evidence type="ECO:0008006" key="2">
    <source>
        <dbReference type="Google" id="ProtNLM"/>
    </source>
</evidence>
<dbReference type="Pfam" id="PF00300">
    <property type="entry name" value="His_Phos_1"/>
    <property type="match status" value="1"/>
</dbReference>
<dbReference type="CDD" id="cd07067">
    <property type="entry name" value="HP_PGM_like"/>
    <property type="match status" value="1"/>
</dbReference>
<dbReference type="PANTHER" id="PTHR47623">
    <property type="entry name" value="OS09G0287300 PROTEIN"/>
    <property type="match status" value="1"/>
</dbReference>
<dbReference type="Gene3D" id="3.40.50.1240">
    <property type="entry name" value="Phosphoglycerate mutase-like"/>
    <property type="match status" value="1"/>
</dbReference>
<name>A0A382G9Q5_9ZZZZ</name>
<dbReference type="SUPFAM" id="SSF53254">
    <property type="entry name" value="Phosphoglycerate mutase-like"/>
    <property type="match status" value="1"/>
</dbReference>